<protein>
    <recommendedName>
        <fullName evidence="2">DUF8131 domain-containing protein</fullName>
    </recommendedName>
</protein>
<evidence type="ECO:0000256" key="1">
    <source>
        <dbReference type="SAM" id="Phobius"/>
    </source>
</evidence>
<dbReference type="AlphaFoldDB" id="A0A1G9C4M0"/>
<proteinExistence type="predicted"/>
<dbReference type="InterPro" id="IPR058444">
    <property type="entry name" value="DUF8131"/>
</dbReference>
<keyword evidence="4" id="KW-1185">Reference proteome</keyword>
<feature type="transmembrane region" description="Helical" evidence="1">
    <location>
        <begin position="33"/>
        <end position="52"/>
    </location>
</feature>
<organism evidence="3 4">
    <name type="scientific">Natronorubrum texcoconense</name>
    <dbReference type="NCBI Taxonomy" id="1095776"/>
    <lineage>
        <taxon>Archaea</taxon>
        <taxon>Methanobacteriati</taxon>
        <taxon>Methanobacteriota</taxon>
        <taxon>Stenosarchaea group</taxon>
        <taxon>Halobacteria</taxon>
        <taxon>Halobacteriales</taxon>
        <taxon>Natrialbaceae</taxon>
        <taxon>Natronorubrum</taxon>
    </lineage>
</organism>
<evidence type="ECO:0000313" key="3">
    <source>
        <dbReference type="EMBL" id="SDK46612.1"/>
    </source>
</evidence>
<keyword evidence="1" id="KW-1133">Transmembrane helix</keyword>
<dbReference type="OrthoDB" id="170780at2157"/>
<dbReference type="Pfam" id="PF26452">
    <property type="entry name" value="DUF8131"/>
    <property type="match status" value="1"/>
</dbReference>
<accession>A0A1G9C4M0</accession>
<feature type="domain" description="DUF8131" evidence="2">
    <location>
        <begin position="4"/>
        <end position="65"/>
    </location>
</feature>
<feature type="transmembrane region" description="Helical" evidence="1">
    <location>
        <begin position="12"/>
        <end position="27"/>
    </location>
</feature>
<dbReference type="RefSeq" id="WP_090309037.1">
    <property type="nucleotide sequence ID" value="NZ_FNFE01000004.1"/>
</dbReference>
<reference evidence="4" key="1">
    <citation type="submission" date="2016-10" db="EMBL/GenBank/DDBJ databases">
        <authorList>
            <person name="Varghese N."/>
            <person name="Submissions S."/>
        </authorList>
    </citation>
    <scope>NUCLEOTIDE SEQUENCE [LARGE SCALE GENOMIC DNA]</scope>
    <source>
        <strain evidence="4">B4,CECT 8067,JCM 17497</strain>
    </source>
</reference>
<keyword evidence="1" id="KW-0812">Transmembrane</keyword>
<keyword evidence="1" id="KW-0472">Membrane</keyword>
<name>A0A1G9C4M0_9EURY</name>
<sequence length="68" mass="7158">MNLEEFSPRQALPVGLLALLPLSWYALESSLAAGVVSAVNVLIIVACLYVAFEPVPGHHDHDSNGASS</sequence>
<evidence type="ECO:0000313" key="4">
    <source>
        <dbReference type="Proteomes" id="UP000198882"/>
    </source>
</evidence>
<dbReference type="STRING" id="1095776.SAMN04515672_3212"/>
<gene>
    <name evidence="3" type="ORF">SAMN04515672_3212</name>
</gene>
<evidence type="ECO:0000259" key="2">
    <source>
        <dbReference type="Pfam" id="PF26452"/>
    </source>
</evidence>
<dbReference type="EMBL" id="FNFE01000004">
    <property type="protein sequence ID" value="SDK46612.1"/>
    <property type="molecule type" value="Genomic_DNA"/>
</dbReference>
<dbReference type="Proteomes" id="UP000198882">
    <property type="component" value="Unassembled WGS sequence"/>
</dbReference>